<protein>
    <submittedName>
        <fullName evidence="1">Uncharacterized protein</fullName>
    </submittedName>
</protein>
<organism evidence="1 2">
    <name type="scientific">Hymenobacter lapidarius</name>
    <dbReference type="NCBI Taxonomy" id="1908237"/>
    <lineage>
        <taxon>Bacteria</taxon>
        <taxon>Pseudomonadati</taxon>
        <taxon>Bacteroidota</taxon>
        <taxon>Cytophagia</taxon>
        <taxon>Cytophagales</taxon>
        <taxon>Hymenobacteraceae</taxon>
        <taxon>Hymenobacter</taxon>
    </lineage>
</organism>
<dbReference type="Proteomes" id="UP000176294">
    <property type="component" value="Unassembled WGS sequence"/>
</dbReference>
<keyword evidence="2" id="KW-1185">Reference proteome</keyword>
<evidence type="ECO:0000313" key="1">
    <source>
        <dbReference type="EMBL" id="OGX89384.1"/>
    </source>
</evidence>
<accession>A0A1G1TES5</accession>
<proteinExistence type="predicted"/>
<dbReference type="AlphaFoldDB" id="A0A1G1TES5"/>
<dbReference type="EMBL" id="MDZB01000022">
    <property type="protein sequence ID" value="OGX89384.1"/>
    <property type="molecule type" value="Genomic_DNA"/>
</dbReference>
<comment type="caution">
    <text evidence="1">The sequence shown here is derived from an EMBL/GenBank/DDBJ whole genome shotgun (WGS) entry which is preliminary data.</text>
</comment>
<name>A0A1G1TES5_9BACT</name>
<gene>
    <name evidence="1" type="ORF">BEN47_06985</name>
</gene>
<sequence>MQEWFTRVAMYFHEFIQKFTHRFLISLKVRVQSQVSQNKFSVLESSMNCAEDCAPFSIFI</sequence>
<evidence type="ECO:0000313" key="2">
    <source>
        <dbReference type="Proteomes" id="UP000176294"/>
    </source>
</evidence>
<reference evidence="1 2" key="1">
    <citation type="submission" date="2016-08" db="EMBL/GenBank/DDBJ databases">
        <title>Hymenobacter coccineus sp. nov., Hymenobacter lapidarius sp. nov. and Hymenobacter glacialis sp. nov., isolated from Antarctic soil.</title>
        <authorList>
            <person name="Sedlacek I."/>
            <person name="Kralova S."/>
            <person name="Kyrova K."/>
            <person name="Maslanova I."/>
            <person name="Stankova E."/>
            <person name="Vrbovska V."/>
            <person name="Nemec M."/>
            <person name="Bartak M."/>
            <person name="Svec P."/>
            <person name="Busse H.-J."/>
            <person name="Pantucek R."/>
        </authorList>
    </citation>
    <scope>NUCLEOTIDE SEQUENCE [LARGE SCALE GENOMIC DNA]</scope>
    <source>
        <strain evidence="1 2">CCM 8643</strain>
    </source>
</reference>